<dbReference type="InterPro" id="IPR002104">
    <property type="entry name" value="Integrase_catalytic"/>
</dbReference>
<keyword evidence="6" id="KW-1185">Reference proteome</keyword>
<keyword evidence="2" id="KW-0238">DNA-binding</keyword>
<dbReference type="InterPro" id="IPR025269">
    <property type="entry name" value="SAM-like_dom"/>
</dbReference>
<feature type="domain" description="Tyr recombinase" evidence="4">
    <location>
        <begin position="192"/>
        <end position="363"/>
    </location>
</feature>
<organism evidence="5 6">
    <name type="scientific">Phocaeicola intestinalis</name>
    <dbReference type="NCBI Taxonomy" id="2762212"/>
    <lineage>
        <taxon>Bacteria</taxon>
        <taxon>Pseudomonadati</taxon>
        <taxon>Bacteroidota</taxon>
        <taxon>Bacteroidia</taxon>
        <taxon>Bacteroidales</taxon>
        <taxon>Bacteroidaceae</taxon>
        <taxon>Phocaeicola</taxon>
    </lineage>
</organism>
<evidence type="ECO:0000313" key="6">
    <source>
        <dbReference type="Proteomes" id="UP000620874"/>
    </source>
</evidence>
<dbReference type="Pfam" id="PF13102">
    <property type="entry name" value="Phage_int_SAM_5"/>
    <property type="match status" value="1"/>
</dbReference>
<accession>A0ABR8Y5L4</accession>
<protein>
    <submittedName>
        <fullName evidence="5">Site-specific integrase</fullName>
    </submittedName>
</protein>
<sequence>MGILLCKRKLKNGRISLYLDCNVEGKRYKENLGITLEAPVSKEIRQANCAKLQLAKLLRAQREIDYLHNHYWAKLPPLFHSQVREDETAGEPLPDFFLVSIGYLNIYQPKDSRMVQAAFSYLRQFHPASLPVNHITHSFCTRFFRFLQERLHGNTPVNYFKKFKMCLDYCVEENLLPSNPAKGIRLPQYNDVTKQILSPKELVKLTLTPCRNPEVKRAFLFSCQSGLRWCDIQELCYKNIDFAQRHLMLVQKKVAGHSQKPVLHIYLNENAMKLLQESQGTPDDFIFHLPSHSYSLRIINEWTRRAGLRKHISFHCARHTFITSIMARGASIKTAASLAGHSSTRHTEKYIHIIDQQKQQAVESLPDLPL</sequence>
<evidence type="ECO:0000313" key="5">
    <source>
        <dbReference type="EMBL" id="MBD8039500.1"/>
    </source>
</evidence>
<evidence type="ECO:0000256" key="3">
    <source>
        <dbReference type="ARBA" id="ARBA00023172"/>
    </source>
</evidence>
<comment type="similarity">
    <text evidence="1">Belongs to the 'phage' integrase family.</text>
</comment>
<dbReference type="InterPro" id="IPR035386">
    <property type="entry name" value="Arm-DNA-bind_5"/>
</dbReference>
<dbReference type="PROSITE" id="PS51898">
    <property type="entry name" value="TYR_RECOMBINASE"/>
    <property type="match status" value="1"/>
</dbReference>
<dbReference type="Pfam" id="PF17293">
    <property type="entry name" value="Arm-DNA-bind_5"/>
    <property type="match status" value="1"/>
</dbReference>
<dbReference type="PANTHER" id="PTHR30349">
    <property type="entry name" value="PHAGE INTEGRASE-RELATED"/>
    <property type="match status" value="1"/>
</dbReference>
<dbReference type="Proteomes" id="UP000620874">
    <property type="component" value="Unassembled WGS sequence"/>
</dbReference>
<proteinExistence type="inferred from homology"/>
<dbReference type="InterPro" id="IPR010998">
    <property type="entry name" value="Integrase_recombinase_N"/>
</dbReference>
<dbReference type="InterPro" id="IPR013762">
    <property type="entry name" value="Integrase-like_cat_sf"/>
</dbReference>
<dbReference type="Pfam" id="PF00589">
    <property type="entry name" value="Phage_integrase"/>
    <property type="match status" value="1"/>
</dbReference>
<dbReference type="InterPro" id="IPR050090">
    <property type="entry name" value="Tyrosine_recombinase_XerCD"/>
</dbReference>
<dbReference type="SUPFAM" id="SSF56349">
    <property type="entry name" value="DNA breaking-rejoining enzymes"/>
    <property type="match status" value="1"/>
</dbReference>
<name>A0ABR8Y5L4_9BACT</name>
<dbReference type="EMBL" id="JACSPP010000006">
    <property type="protein sequence ID" value="MBD8039500.1"/>
    <property type="molecule type" value="Genomic_DNA"/>
</dbReference>
<comment type="caution">
    <text evidence="5">The sequence shown here is derived from an EMBL/GenBank/DDBJ whole genome shotgun (WGS) entry which is preliminary data.</text>
</comment>
<dbReference type="CDD" id="cd01185">
    <property type="entry name" value="INTN1_C_like"/>
    <property type="match status" value="1"/>
</dbReference>
<evidence type="ECO:0000256" key="1">
    <source>
        <dbReference type="ARBA" id="ARBA00008857"/>
    </source>
</evidence>
<dbReference type="InterPro" id="IPR011010">
    <property type="entry name" value="DNA_brk_join_enz"/>
</dbReference>
<evidence type="ECO:0000259" key="4">
    <source>
        <dbReference type="PROSITE" id="PS51898"/>
    </source>
</evidence>
<gene>
    <name evidence="5" type="ORF">H9625_03380</name>
</gene>
<keyword evidence="3" id="KW-0233">DNA recombination</keyword>
<reference evidence="5 6" key="1">
    <citation type="submission" date="2020-08" db="EMBL/GenBank/DDBJ databases">
        <title>A Genomic Blueprint of the Chicken Gut Microbiome.</title>
        <authorList>
            <person name="Gilroy R."/>
            <person name="Ravi A."/>
            <person name="Getino M."/>
            <person name="Pursley I."/>
            <person name="Horton D.L."/>
            <person name="Alikhan N.-F."/>
            <person name="Baker D."/>
            <person name="Gharbi K."/>
            <person name="Hall N."/>
            <person name="Watson M."/>
            <person name="Adriaenssens E.M."/>
            <person name="Foster-Nyarko E."/>
            <person name="Jarju S."/>
            <person name="Secka A."/>
            <person name="Antonio M."/>
            <person name="Oren A."/>
            <person name="Chaudhuri R."/>
            <person name="La Ragione R.M."/>
            <person name="Hildebrand F."/>
            <person name="Pallen M.J."/>
        </authorList>
    </citation>
    <scope>NUCLEOTIDE SEQUENCE [LARGE SCALE GENOMIC DNA]</scope>
    <source>
        <strain evidence="5 6">Sa1CVN1</strain>
    </source>
</reference>
<evidence type="ECO:0000256" key="2">
    <source>
        <dbReference type="ARBA" id="ARBA00023125"/>
    </source>
</evidence>
<dbReference type="Gene3D" id="1.10.443.10">
    <property type="entry name" value="Intergrase catalytic core"/>
    <property type="match status" value="1"/>
</dbReference>
<dbReference type="PANTHER" id="PTHR30349:SF41">
    <property type="entry name" value="INTEGRASE_RECOMBINASE PROTEIN MJ0367-RELATED"/>
    <property type="match status" value="1"/>
</dbReference>
<dbReference type="Gene3D" id="1.10.150.130">
    <property type="match status" value="1"/>
</dbReference>
<dbReference type="RefSeq" id="WP_087249023.1">
    <property type="nucleotide sequence ID" value="NZ_JACSPP010000006.1"/>
</dbReference>